<reference evidence="4 5" key="1">
    <citation type="submission" date="2015-11" db="EMBL/GenBank/DDBJ databases">
        <title>Exploring the genomic traits of fungus-feeding bacterial genus Collimonas.</title>
        <authorList>
            <person name="Song C."/>
            <person name="Schmidt R."/>
            <person name="de Jager V."/>
            <person name="Krzyzanowska D."/>
            <person name="Jongedijk E."/>
            <person name="Cankar K."/>
            <person name="Beekwilder J."/>
            <person name="van Veen A."/>
            <person name="de Boer W."/>
            <person name="van Veen J.A."/>
            <person name="Garbeva P."/>
        </authorList>
    </citation>
    <scope>NUCLEOTIDE SEQUENCE [LARGE SCALE GENOMIC DNA]</scope>
    <source>
        <strain evidence="4 5">Ter91</strain>
    </source>
</reference>
<dbReference type="EMBL" id="CP013234">
    <property type="protein sequence ID" value="AMP06715.1"/>
    <property type="molecule type" value="Genomic_DNA"/>
</dbReference>
<gene>
    <name evidence="4" type="ORF">CPter91_4406</name>
</gene>
<evidence type="ECO:0000256" key="1">
    <source>
        <dbReference type="ARBA" id="ARBA00022737"/>
    </source>
</evidence>
<proteinExistence type="predicted"/>
<name>A0A127QA21_9BURK</name>
<dbReference type="InterPro" id="IPR002110">
    <property type="entry name" value="Ankyrin_rpt"/>
</dbReference>
<dbReference type="PANTHER" id="PTHR24198:SF165">
    <property type="entry name" value="ANKYRIN REPEAT-CONTAINING PROTEIN-RELATED"/>
    <property type="match status" value="1"/>
</dbReference>
<dbReference type="SMART" id="SM00028">
    <property type="entry name" value="TPR"/>
    <property type="match status" value="4"/>
</dbReference>
<dbReference type="OrthoDB" id="9814129at2"/>
<dbReference type="Gene3D" id="1.25.40.20">
    <property type="entry name" value="Ankyrin repeat-containing domain"/>
    <property type="match status" value="1"/>
</dbReference>
<dbReference type="PANTHER" id="PTHR24198">
    <property type="entry name" value="ANKYRIN REPEAT AND PROTEIN KINASE DOMAIN-CONTAINING PROTEIN"/>
    <property type="match status" value="1"/>
</dbReference>
<evidence type="ECO:0000313" key="5">
    <source>
        <dbReference type="Proteomes" id="UP000074561"/>
    </source>
</evidence>
<accession>A0A127QA21</accession>
<dbReference type="PATRIC" id="fig|279113.9.peg.4368"/>
<dbReference type="SUPFAM" id="SSF48403">
    <property type="entry name" value="Ankyrin repeat"/>
    <property type="match status" value="1"/>
</dbReference>
<keyword evidence="2 3" id="KW-0040">ANK repeat</keyword>
<dbReference type="SMART" id="SM00248">
    <property type="entry name" value="ANK"/>
    <property type="match status" value="2"/>
</dbReference>
<dbReference type="RefSeq" id="WP_061943357.1">
    <property type="nucleotide sequence ID" value="NZ_CP013234.1"/>
</dbReference>
<keyword evidence="1" id="KW-0677">Repeat</keyword>
<dbReference type="Proteomes" id="UP000074561">
    <property type="component" value="Chromosome"/>
</dbReference>
<dbReference type="Pfam" id="PF12796">
    <property type="entry name" value="Ank_2"/>
    <property type="match status" value="1"/>
</dbReference>
<dbReference type="AlphaFoldDB" id="A0A127QA21"/>
<dbReference type="PROSITE" id="PS50297">
    <property type="entry name" value="ANK_REP_REGION"/>
    <property type="match status" value="2"/>
</dbReference>
<dbReference type="PROSITE" id="PS50088">
    <property type="entry name" value="ANK_REPEAT"/>
    <property type="match status" value="2"/>
</dbReference>
<sequence>MKKNSAPMAKILKATALVIGCSGIFITGISSAAIEAQVSQSSHDVDAARAMLDSWTGYGPLLNQAKQKLDGVLGADPQNYLALKEMARYEIMAGLLNSRRVQYGAHYYQVGNYVPGTLEQAEATVREAIQIKPDFAEGYVLLGHIQTQQTKLVEAEQSLRQAEKLGTNDPWLEINWGSLNDARGEYLTAIDRWQRVLKSGATNPKALGATYSLLVRCYTRLEDQEKVIALYKDQIKRYPNNAWPRGNLAEYLTSTLDRNDEAIEQATAALKIMNYRFAQKALAWALYRKWAGMVTQGKEAGAEEYFRAALTIDPKLDQVMAYGGSEPAGANLAKALSTKKGVSIDSRAEDGSTALLLATNLNRVKLVQALLDLNANPNLPDRNGWTPLLSAADEGNAEIVSMLLAKGADIRAKKGGWDAVAFAQRKGNSELAAMLKKRAEDAK</sequence>
<dbReference type="InterPro" id="IPR011990">
    <property type="entry name" value="TPR-like_helical_dom_sf"/>
</dbReference>
<dbReference type="Gene3D" id="1.25.40.10">
    <property type="entry name" value="Tetratricopeptide repeat domain"/>
    <property type="match status" value="2"/>
</dbReference>
<dbReference type="InterPro" id="IPR019734">
    <property type="entry name" value="TPR_rpt"/>
</dbReference>
<feature type="repeat" description="ANK" evidence="3">
    <location>
        <begin position="350"/>
        <end position="382"/>
    </location>
</feature>
<dbReference type="STRING" id="279113.CPter91_4406"/>
<dbReference type="KEGG" id="cpra:CPter91_4406"/>
<evidence type="ECO:0000256" key="2">
    <source>
        <dbReference type="ARBA" id="ARBA00023043"/>
    </source>
</evidence>
<feature type="repeat" description="ANK" evidence="3">
    <location>
        <begin position="383"/>
        <end position="415"/>
    </location>
</feature>
<protein>
    <submittedName>
        <fullName evidence="4">Ankyrin repeats family protein</fullName>
    </submittedName>
</protein>
<dbReference type="SUPFAM" id="SSF48452">
    <property type="entry name" value="TPR-like"/>
    <property type="match status" value="1"/>
</dbReference>
<dbReference type="InterPro" id="IPR036770">
    <property type="entry name" value="Ankyrin_rpt-contain_sf"/>
</dbReference>
<evidence type="ECO:0000313" key="4">
    <source>
        <dbReference type="EMBL" id="AMP06715.1"/>
    </source>
</evidence>
<evidence type="ECO:0000256" key="3">
    <source>
        <dbReference type="PROSITE-ProRule" id="PRU00023"/>
    </source>
</evidence>
<organism evidence="4 5">
    <name type="scientific">Collimonas pratensis</name>
    <dbReference type="NCBI Taxonomy" id="279113"/>
    <lineage>
        <taxon>Bacteria</taxon>
        <taxon>Pseudomonadati</taxon>
        <taxon>Pseudomonadota</taxon>
        <taxon>Betaproteobacteria</taxon>
        <taxon>Burkholderiales</taxon>
        <taxon>Oxalobacteraceae</taxon>
        <taxon>Collimonas</taxon>
    </lineage>
</organism>